<comment type="caution">
    <text evidence="1">The sequence shown here is derived from an EMBL/GenBank/DDBJ whole genome shotgun (WGS) entry which is preliminary data.</text>
</comment>
<accession>A0A1F7I6A0</accession>
<proteinExistence type="predicted"/>
<name>A0A1F7I6A0_9BACT</name>
<dbReference type="Proteomes" id="UP000179024">
    <property type="component" value="Unassembled WGS sequence"/>
</dbReference>
<dbReference type="EMBL" id="MGAE01000038">
    <property type="protein sequence ID" value="OGK38897.1"/>
    <property type="molecule type" value="Genomic_DNA"/>
</dbReference>
<protein>
    <submittedName>
        <fullName evidence="1">Uncharacterized protein</fullName>
    </submittedName>
</protein>
<evidence type="ECO:0000313" key="2">
    <source>
        <dbReference type="Proteomes" id="UP000179024"/>
    </source>
</evidence>
<organism evidence="1 2">
    <name type="scientific">Candidatus Roizmanbacteria bacterium RIFCSPHIGHO2_12_FULL_44_10</name>
    <dbReference type="NCBI Taxonomy" id="1802054"/>
    <lineage>
        <taxon>Bacteria</taxon>
        <taxon>Candidatus Roizmaniibacteriota</taxon>
    </lineage>
</organism>
<reference evidence="1 2" key="1">
    <citation type="journal article" date="2016" name="Nat. Commun.">
        <title>Thousands of microbial genomes shed light on interconnected biogeochemical processes in an aquifer system.</title>
        <authorList>
            <person name="Anantharaman K."/>
            <person name="Brown C.T."/>
            <person name="Hug L.A."/>
            <person name="Sharon I."/>
            <person name="Castelle C.J."/>
            <person name="Probst A.J."/>
            <person name="Thomas B.C."/>
            <person name="Singh A."/>
            <person name="Wilkins M.J."/>
            <person name="Karaoz U."/>
            <person name="Brodie E.L."/>
            <person name="Williams K.H."/>
            <person name="Hubbard S.S."/>
            <person name="Banfield J.F."/>
        </authorList>
    </citation>
    <scope>NUCLEOTIDE SEQUENCE [LARGE SCALE GENOMIC DNA]</scope>
</reference>
<sequence>MGRLELRIAAGIASVVLGAETVMSQGAQQPIFSAPQGDSSEPSSLIAKKYKAYFPSTSGGSGSEEATQPPVQRRYSGWLERRGNICELWELHDAAKKGKVTVVFNSRPYHEEHQILQNSVGEHVVVNLKPWECSGDSILDVTTVELSPLDQKAYIPVTER</sequence>
<evidence type="ECO:0000313" key="1">
    <source>
        <dbReference type="EMBL" id="OGK38897.1"/>
    </source>
</evidence>
<gene>
    <name evidence="1" type="ORF">A3F34_01965</name>
</gene>
<dbReference type="AlphaFoldDB" id="A0A1F7I6A0"/>